<proteinExistence type="predicted"/>
<keyword evidence="3" id="KW-0804">Transcription</keyword>
<keyword evidence="1" id="KW-0805">Transcription regulation</keyword>
<dbReference type="PANTHER" id="PTHR39515:SF2">
    <property type="entry name" value="HTH-TYPE TRANSCRIPTIONAL REGULATOR RV0880"/>
    <property type="match status" value="1"/>
</dbReference>
<dbReference type="EMBL" id="FXAK01000001">
    <property type="protein sequence ID" value="SMF21940.1"/>
    <property type="molecule type" value="Genomic_DNA"/>
</dbReference>
<dbReference type="InterPro" id="IPR036390">
    <property type="entry name" value="WH_DNA-bd_sf"/>
</dbReference>
<accession>A0A1X7DVR3</accession>
<dbReference type="STRING" id="286727.SAMN02982917_1016"/>
<feature type="domain" description="HTH marR-type" evidence="4">
    <location>
        <begin position="22"/>
        <end position="161"/>
    </location>
</feature>
<dbReference type="AlphaFoldDB" id="A0A1X7DVR3"/>
<dbReference type="InterPro" id="IPR052526">
    <property type="entry name" value="HTH-type_Bedaq_tolerance"/>
</dbReference>
<dbReference type="InterPro" id="IPR023187">
    <property type="entry name" value="Tscrpt_reg_MarR-type_CS"/>
</dbReference>
<dbReference type="Gene3D" id="1.10.10.10">
    <property type="entry name" value="Winged helix-like DNA-binding domain superfamily/Winged helix DNA-binding domain"/>
    <property type="match status" value="1"/>
</dbReference>
<evidence type="ECO:0000313" key="6">
    <source>
        <dbReference type="Proteomes" id="UP000192936"/>
    </source>
</evidence>
<name>A0A1X7DVR3_9PROT</name>
<evidence type="ECO:0000313" key="5">
    <source>
        <dbReference type="EMBL" id="SMF21940.1"/>
    </source>
</evidence>
<keyword evidence="2 5" id="KW-0238">DNA-binding</keyword>
<dbReference type="PANTHER" id="PTHR39515">
    <property type="entry name" value="CONSERVED PROTEIN"/>
    <property type="match status" value="1"/>
</dbReference>
<evidence type="ECO:0000256" key="1">
    <source>
        <dbReference type="ARBA" id="ARBA00023015"/>
    </source>
</evidence>
<dbReference type="SUPFAM" id="SSF46785">
    <property type="entry name" value="Winged helix' DNA-binding domain"/>
    <property type="match status" value="1"/>
</dbReference>
<dbReference type="Pfam" id="PF01047">
    <property type="entry name" value="MarR"/>
    <property type="match status" value="1"/>
</dbReference>
<organism evidence="5 6">
    <name type="scientific">Azospirillum oryzae</name>
    <dbReference type="NCBI Taxonomy" id="286727"/>
    <lineage>
        <taxon>Bacteria</taxon>
        <taxon>Pseudomonadati</taxon>
        <taxon>Pseudomonadota</taxon>
        <taxon>Alphaproteobacteria</taxon>
        <taxon>Rhodospirillales</taxon>
        <taxon>Azospirillaceae</taxon>
        <taxon>Azospirillum</taxon>
    </lineage>
</organism>
<dbReference type="InterPro" id="IPR000835">
    <property type="entry name" value="HTH_MarR-typ"/>
</dbReference>
<dbReference type="Gene3D" id="1.10.287.100">
    <property type="match status" value="1"/>
</dbReference>
<protein>
    <submittedName>
        <fullName evidence="5">DNA-binding transcriptional regulator, MarR family</fullName>
    </submittedName>
</protein>
<dbReference type="SMART" id="SM00347">
    <property type="entry name" value="HTH_MARR"/>
    <property type="match status" value="1"/>
</dbReference>
<reference evidence="5 6" key="1">
    <citation type="submission" date="2017-04" db="EMBL/GenBank/DDBJ databases">
        <authorList>
            <person name="Afonso C.L."/>
            <person name="Miller P.J."/>
            <person name="Scott M.A."/>
            <person name="Spackman E."/>
            <person name="Goraichik I."/>
            <person name="Dimitrov K.M."/>
            <person name="Suarez D.L."/>
            <person name="Swayne D.E."/>
        </authorList>
    </citation>
    <scope>NUCLEOTIDE SEQUENCE [LARGE SCALE GENOMIC DNA]</scope>
    <source>
        <strain evidence="5 6">A2P</strain>
    </source>
</reference>
<evidence type="ECO:0000256" key="2">
    <source>
        <dbReference type="ARBA" id="ARBA00023125"/>
    </source>
</evidence>
<evidence type="ECO:0000256" key="3">
    <source>
        <dbReference type="ARBA" id="ARBA00023163"/>
    </source>
</evidence>
<dbReference type="GO" id="GO:0003677">
    <property type="term" value="F:DNA binding"/>
    <property type="evidence" value="ECO:0007669"/>
    <property type="project" value="UniProtKB-KW"/>
</dbReference>
<evidence type="ECO:0000259" key="4">
    <source>
        <dbReference type="PROSITE" id="PS50995"/>
    </source>
</evidence>
<gene>
    <name evidence="5" type="ORF">SAMN02982917_1016</name>
</gene>
<dbReference type="PROSITE" id="PS50995">
    <property type="entry name" value="HTH_MARR_2"/>
    <property type="match status" value="1"/>
</dbReference>
<dbReference type="PROSITE" id="PS01117">
    <property type="entry name" value="HTH_MARR_1"/>
    <property type="match status" value="1"/>
</dbReference>
<sequence>MGMYNAFPQGQRKQLINDKALSEEDATALALAEWLRDTISRFIRSVRNETDTPTTSQSETLLLLEKRGPLSVAELANCRNVRHQSMRLVTAQLETEGLVCRLPNPADGRSQLLSITEKGREGLSRSREARTSKIAALIEERLSEEDRRTLEAAIPIIERLC</sequence>
<dbReference type="InterPro" id="IPR036388">
    <property type="entry name" value="WH-like_DNA-bd_sf"/>
</dbReference>
<dbReference type="GO" id="GO:0003700">
    <property type="term" value="F:DNA-binding transcription factor activity"/>
    <property type="evidence" value="ECO:0007669"/>
    <property type="project" value="InterPro"/>
</dbReference>
<dbReference type="Proteomes" id="UP000192936">
    <property type="component" value="Unassembled WGS sequence"/>
</dbReference>